<proteinExistence type="predicted"/>
<organism evidence="1">
    <name type="scientific">Cacopsylla melanoneura</name>
    <dbReference type="NCBI Taxonomy" id="428564"/>
    <lineage>
        <taxon>Eukaryota</taxon>
        <taxon>Metazoa</taxon>
        <taxon>Ecdysozoa</taxon>
        <taxon>Arthropoda</taxon>
        <taxon>Hexapoda</taxon>
        <taxon>Insecta</taxon>
        <taxon>Pterygota</taxon>
        <taxon>Neoptera</taxon>
        <taxon>Paraneoptera</taxon>
        <taxon>Hemiptera</taxon>
        <taxon>Sternorrhyncha</taxon>
        <taxon>Psylloidea</taxon>
        <taxon>Psyllidae</taxon>
        <taxon>Psyllinae</taxon>
        <taxon>Cacopsylla</taxon>
    </lineage>
</organism>
<name>A0A8D8QAR8_9HEMI</name>
<dbReference type="EMBL" id="HBUF01067633">
    <property type="protein sequence ID" value="CAG6628226.1"/>
    <property type="molecule type" value="Transcribed_RNA"/>
</dbReference>
<evidence type="ECO:0000313" key="1">
    <source>
        <dbReference type="EMBL" id="CAG6628226.1"/>
    </source>
</evidence>
<protein>
    <submittedName>
        <fullName evidence="1">Uncharacterized protein</fullName>
    </submittedName>
</protein>
<dbReference type="AlphaFoldDB" id="A0A8D8QAR8"/>
<sequence>MENLSQVKEEISNPPLHLLSLYTATGLYFEEQRVAHHTLLYEVKDIRFAHSREEEHRKHCLFAHFFLDSTNPSDWRTLNRSFPARPNRLPNILLRLNSSTLVD</sequence>
<reference evidence="1" key="1">
    <citation type="submission" date="2021-05" db="EMBL/GenBank/DDBJ databases">
        <authorList>
            <person name="Alioto T."/>
            <person name="Alioto T."/>
            <person name="Gomez Garrido J."/>
        </authorList>
    </citation>
    <scope>NUCLEOTIDE SEQUENCE</scope>
</reference>
<accession>A0A8D8QAR8</accession>